<keyword evidence="1" id="KW-0732">Signal</keyword>
<dbReference type="InterPro" id="IPR008271">
    <property type="entry name" value="Ser/Thr_kinase_AS"/>
</dbReference>
<feature type="domain" description="Protein kinase" evidence="2">
    <location>
        <begin position="62"/>
        <end position="437"/>
    </location>
</feature>
<dbReference type="GO" id="GO:0005634">
    <property type="term" value="C:nucleus"/>
    <property type="evidence" value="ECO:0007669"/>
    <property type="project" value="TreeGrafter"/>
</dbReference>
<organism evidence="3 4">
    <name type="scientific">Meloidogyne enterolobii</name>
    <name type="common">Root-knot nematode worm</name>
    <name type="synonym">Meloidogyne mayaguensis</name>
    <dbReference type="NCBI Taxonomy" id="390850"/>
    <lineage>
        <taxon>Eukaryota</taxon>
        <taxon>Metazoa</taxon>
        <taxon>Ecdysozoa</taxon>
        <taxon>Nematoda</taxon>
        <taxon>Chromadorea</taxon>
        <taxon>Rhabditida</taxon>
        <taxon>Tylenchina</taxon>
        <taxon>Tylenchomorpha</taxon>
        <taxon>Tylenchoidea</taxon>
        <taxon>Meloidogynidae</taxon>
        <taxon>Meloidogyninae</taxon>
        <taxon>Meloidogyne</taxon>
    </lineage>
</organism>
<dbReference type="SMART" id="SM00220">
    <property type="entry name" value="S_TKc"/>
    <property type="match status" value="1"/>
</dbReference>
<dbReference type="Proteomes" id="UP000580250">
    <property type="component" value="Unassembled WGS sequence"/>
</dbReference>
<evidence type="ECO:0000313" key="4">
    <source>
        <dbReference type="Proteomes" id="UP000580250"/>
    </source>
</evidence>
<dbReference type="GO" id="GO:0004674">
    <property type="term" value="F:protein serine/threonine kinase activity"/>
    <property type="evidence" value="ECO:0007669"/>
    <property type="project" value="TreeGrafter"/>
</dbReference>
<evidence type="ECO:0000313" key="3">
    <source>
        <dbReference type="EMBL" id="CAD2147490.1"/>
    </source>
</evidence>
<comment type="caution">
    <text evidence="3">The sequence shown here is derived from an EMBL/GenBank/DDBJ whole genome shotgun (WGS) entry which is preliminary data.</text>
</comment>
<dbReference type="GO" id="GO:0044773">
    <property type="term" value="P:mitotic DNA damage checkpoint signaling"/>
    <property type="evidence" value="ECO:0007669"/>
    <property type="project" value="TreeGrafter"/>
</dbReference>
<feature type="chain" id="PRO_5027737561" description="Protein kinase domain-containing protein" evidence="1">
    <location>
        <begin position="26"/>
        <end position="437"/>
    </location>
</feature>
<dbReference type="OrthoDB" id="40902at2759"/>
<evidence type="ECO:0000256" key="1">
    <source>
        <dbReference type="SAM" id="SignalP"/>
    </source>
</evidence>
<protein>
    <recommendedName>
        <fullName evidence="2">Protein kinase domain-containing protein</fullName>
    </recommendedName>
</protein>
<name>A0A6V7U6K9_MELEN</name>
<dbReference type="PANTHER" id="PTHR44167:SF24">
    <property type="entry name" value="SERINE_THREONINE-PROTEIN KINASE CHK2"/>
    <property type="match status" value="1"/>
</dbReference>
<accession>A0A6V7U6K9</accession>
<dbReference type="PROSITE" id="PS00108">
    <property type="entry name" value="PROTEIN_KINASE_ST"/>
    <property type="match status" value="1"/>
</dbReference>
<sequence length="437" mass="51125">MFIKFIFIPILLFSLFQFLPLLIYAQNYCDMCGYEFKGEIEEKTLRVFPQISNPVGVMITLEYDKVEMGSGSYSEVYHATLKEGYTLGGKNRKQLGCIAFKKTNIPNDPIIRNSVELMQQNEYEVLSLFGHEQQRVIKFHAATRIDGPDNIPRIFYSLLEWGGGGSFRDYIFEKHNEWGCGRRKWEINDKKVFGVIKEPVIVLKELNDRIIHLDFKPNNLIFVQKSRSQANNGRGILKAIDFGSVKVFGKEDKQRFYKTIVFQNQRYIISEKPPLSSEAYRSPEHKNTQCSEHNICPVHGFLCPHKDNIHLCPDHKKACPFQYLLSVKSDVWAIGIILFQIVMGDLYAKVMNQEIILDIKNNNKQPNYGQILIWINEKYKMVKRDYIEWYLIILKDSENIFIFLTLILQTRICCPKTYLLIIVRIKTLKNKFKIYLV</sequence>
<dbReference type="EMBL" id="CAJEWN010000039">
    <property type="protein sequence ID" value="CAD2147490.1"/>
    <property type="molecule type" value="Genomic_DNA"/>
</dbReference>
<feature type="signal peptide" evidence="1">
    <location>
        <begin position="1"/>
        <end position="25"/>
    </location>
</feature>
<dbReference type="SUPFAM" id="SSF56112">
    <property type="entry name" value="Protein kinase-like (PK-like)"/>
    <property type="match status" value="1"/>
</dbReference>
<evidence type="ECO:0000259" key="2">
    <source>
        <dbReference type="PROSITE" id="PS50011"/>
    </source>
</evidence>
<dbReference type="PANTHER" id="PTHR44167">
    <property type="entry name" value="OVARIAN-SPECIFIC SERINE/THREONINE-PROTEIN KINASE LOK-RELATED"/>
    <property type="match status" value="1"/>
</dbReference>
<dbReference type="GO" id="GO:0005524">
    <property type="term" value="F:ATP binding"/>
    <property type="evidence" value="ECO:0007669"/>
    <property type="project" value="InterPro"/>
</dbReference>
<gene>
    <name evidence="3" type="ORF">MENT_LOCUS8994</name>
</gene>
<dbReference type="AlphaFoldDB" id="A0A6V7U6K9"/>
<dbReference type="Gene3D" id="1.10.510.10">
    <property type="entry name" value="Transferase(Phosphotransferase) domain 1"/>
    <property type="match status" value="1"/>
</dbReference>
<dbReference type="InterPro" id="IPR011009">
    <property type="entry name" value="Kinase-like_dom_sf"/>
</dbReference>
<proteinExistence type="predicted"/>
<reference evidence="3 4" key="1">
    <citation type="submission" date="2020-08" db="EMBL/GenBank/DDBJ databases">
        <authorList>
            <person name="Koutsovoulos G."/>
            <person name="Danchin GJ E."/>
        </authorList>
    </citation>
    <scope>NUCLEOTIDE SEQUENCE [LARGE SCALE GENOMIC DNA]</scope>
</reference>
<dbReference type="InterPro" id="IPR000719">
    <property type="entry name" value="Prot_kinase_dom"/>
</dbReference>
<dbReference type="PROSITE" id="PS50011">
    <property type="entry name" value="PROTEIN_KINASE_DOM"/>
    <property type="match status" value="1"/>
</dbReference>